<comment type="caution">
    <text evidence="1">The sequence shown here is derived from an EMBL/GenBank/DDBJ whole genome shotgun (WGS) entry which is preliminary data.</text>
</comment>
<name>A0AA39N7A3_ARMTA</name>
<gene>
    <name evidence="1" type="ORF">EV420DRAFT_1478726</name>
</gene>
<evidence type="ECO:0000313" key="1">
    <source>
        <dbReference type="EMBL" id="KAK0460204.1"/>
    </source>
</evidence>
<accession>A0AA39N7A3</accession>
<organism evidence="1 2">
    <name type="scientific">Armillaria tabescens</name>
    <name type="common">Ringless honey mushroom</name>
    <name type="synonym">Agaricus tabescens</name>
    <dbReference type="NCBI Taxonomy" id="1929756"/>
    <lineage>
        <taxon>Eukaryota</taxon>
        <taxon>Fungi</taxon>
        <taxon>Dikarya</taxon>
        <taxon>Basidiomycota</taxon>
        <taxon>Agaricomycotina</taxon>
        <taxon>Agaricomycetes</taxon>
        <taxon>Agaricomycetidae</taxon>
        <taxon>Agaricales</taxon>
        <taxon>Marasmiineae</taxon>
        <taxon>Physalacriaceae</taxon>
        <taxon>Desarmillaria</taxon>
    </lineage>
</organism>
<proteinExistence type="predicted"/>
<reference evidence="1" key="1">
    <citation type="submission" date="2023-06" db="EMBL/GenBank/DDBJ databases">
        <authorList>
            <consortium name="Lawrence Berkeley National Laboratory"/>
            <person name="Ahrendt S."/>
            <person name="Sahu N."/>
            <person name="Indic B."/>
            <person name="Wong-Bajracharya J."/>
            <person name="Merenyi Z."/>
            <person name="Ke H.-M."/>
            <person name="Monk M."/>
            <person name="Kocsube S."/>
            <person name="Drula E."/>
            <person name="Lipzen A."/>
            <person name="Balint B."/>
            <person name="Henrissat B."/>
            <person name="Andreopoulos B."/>
            <person name="Martin F.M."/>
            <person name="Harder C.B."/>
            <person name="Rigling D."/>
            <person name="Ford K.L."/>
            <person name="Foster G.D."/>
            <person name="Pangilinan J."/>
            <person name="Papanicolaou A."/>
            <person name="Barry K."/>
            <person name="LaButti K."/>
            <person name="Viragh M."/>
            <person name="Koriabine M."/>
            <person name="Yan M."/>
            <person name="Riley R."/>
            <person name="Champramary S."/>
            <person name="Plett K.L."/>
            <person name="Tsai I.J."/>
            <person name="Slot J."/>
            <person name="Sipos G."/>
            <person name="Plett J."/>
            <person name="Nagy L.G."/>
            <person name="Grigoriev I.V."/>
        </authorList>
    </citation>
    <scope>NUCLEOTIDE SEQUENCE</scope>
    <source>
        <strain evidence="1">CCBAS 213</strain>
    </source>
</reference>
<dbReference type="EMBL" id="JAUEPS010000013">
    <property type="protein sequence ID" value="KAK0460204.1"/>
    <property type="molecule type" value="Genomic_DNA"/>
</dbReference>
<dbReference type="RefSeq" id="XP_060332330.1">
    <property type="nucleotide sequence ID" value="XM_060469524.1"/>
</dbReference>
<protein>
    <submittedName>
        <fullName evidence="1">Uncharacterized protein</fullName>
    </submittedName>
</protein>
<dbReference type="AlphaFoldDB" id="A0AA39N7A3"/>
<evidence type="ECO:0000313" key="2">
    <source>
        <dbReference type="Proteomes" id="UP001175211"/>
    </source>
</evidence>
<dbReference type="Proteomes" id="UP001175211">
    <property type="component" value="Unassembled WGS sequence"/>
</dbReference>
<dbReference type="GeneID" id="85353072"/>
<keyword evidence="2" id="KW-1185">Reference proteome</keyword>
<sequence length="119" mass="13551">MCSIIIEMDSLQQADARRHIRDVHWEAMVLLDIPHQYHYHKHLSDIKSLNWDLEPVKVSSPVVHDFLKILVKRAHVDRGAGRGQLGLEPHQAPRASAVSKGAAGYYRVWVLAEVVVRCL</sequence>